<dbReference type="SUPFAM" id="SSF64182">
    <property type="entry name" value="DHH phosphoesterases"/>
    <property type="match status" value="1"/>
</dbReference>
<protein>
    <submittedName>
        <fullName evidence="1">Phosphoesterase RecJ domain protein</fullName>
    </submittedName>
</protein>
<feature type="non-terminal residue" evidence="1">
    <location>
        <position position="134"/>
    </location>
</feature>
<evidence type="ECO:0000313" key="1">
    <source>
        <dbReference type="EMBL" id="EQD29206.1"/>
    </source>
</evidence>
<dbReference type="PANTHER" id="PTHR47618">
    <property type="entry name" value="BIFUNCTIONAL OLIGORIBONUCLEASE AND PAP PHOSPHATASE NRNA"/>
    <property type="match status" value="1"/>
</dbReference>
<comment type="caution">
    <text evidence="1">The sequence shown here is derived from an EMBL/GenBank/DDBJ whole genome shotgun (WGS) entry which is preliminary data.</text>
</comment>
<reference evidence="1" key="1">
    <citation type="submission" date="2013-08" db="EMBL/GenBank/DDBJ databases">
        <authorList>
            <person name="Mendez C."/>
            <person name="Richter M."/>
            <person name="Ferrer M."/>
            <person name="Sanchez J."/>
        </authorList>
    </citation>
    <scope>NUCLEOTIDE SEQUENCE</scope>
</reference>
<dbReference type="AlphaFoldDB" id="T0Y293"/>
<dbReference type="PANTHER" id="PTHR47618:SF1">
    <property type="entry name" value="BIFUNCTIONAL OLIGORIBONUCLEASE AND PAP PHOSPHATASE NRNA"/>
    <property type="match status" value="1"/>
</dbReference>
<proteinExistence type="predicted"/>
<dbReference type="InterPro" id="IPR051319">
    <property type="entry name" value="Oligoribo/pAp-PDE_c-di-AMP_PDE"/>
</dbReference>
<gene>
    <name evidence="1" type="ORF">B1A_20832</name>
</gene>
<reference evidence="1" key="2">
    <citation type="journal article" date="2014" name="ISME J.">
        <title>Microbial stratification in low pH oxic and suboxic macroscopic growths along an acid mine drainage.</title>
        <authorList>
            <person name="Mendez-Garcia C."/>
            <person name="Mesa V."/>
            <person name="Sprenger R.R."/>
            <person name="Richter M."/>
            <person name="Diez M.S."/>
            <person name="Solano J."/>
            <person name="Bargiela R."/>
            <person name="Golyshina O.V."/>
            <person name="Manteca A."/>
            <person name="Ramos J.L."/>
            <person name="Gallego J.R."/>
            <person name="Llorente I."/>
            <person name="Martins Dos Santos V.A."/>
            <person name="Jensen O.N."/>
            <person name="Pelaez A.I."/>
            <person name="Sanchez J."/>
            <person name="Ferrer M."/>
        </authorList>
    </citation>
    <scope>NUCLEOTIDE SEQUENCE</scope>
</reference>
<dbReference type="Gene3D" id="3.90.1640.10">
    <property type="entry name" value="inorganic pyrophosphatase (n-terminal core)"/>
    <property type="match status" value="1"/>
</dbReference>
<name>T0Y293_9ZZZZ</name>
<accession>T0Y293</accession>
<organism evidence="1">
    <name type="scientific">mine drainage metagenome</name>
    <dbReference type="NCBI Taxonomy" id="410659"/>
    <lineage>
        <taxon>unclassified sequences</taxon>
        <taxon>metagenomes</taxon>
        <taxon>ecological metagenomes</taxon>
    </lineage>
</organism>
<sequence length="134" mass="14257">MGPVSDELGRIQAVIEKESEFLCVAHKDADADSLGSALAFADHLISRGKRAYVWVPDPLPLNLAYLPGYREVNQQPAPATAIALAFDAGSPSRFGNLRSRLDAAPLTILFDHHASNDGFGDLSVVDREAAATGV</sequence>
<dbReference type="InterPro" id="IPR038763">
    <property type="entry name" value="DHH_sf"/>
</dbReference>
<dbReference type="EMBL" id="AUZX01015385">
    <property type="protein sequence ID" value="EQD29206.1"/>
    <property type="molecule type" value="Genomic_DNA"/>
</dbReference>